<evidence type="ECO:0000259" key="7">
    <source>
        <dbReference type="PROSITE" id="PS51456"/>
    </source>
</evidence>
<keyword evidence="4" id="KW-0505">Motor protein</keyword>
<dbReference type="InterPro" id="IPR001609">
    <property type="entry name" value="Myosin_head_motor_dom-like"/>
</dbReference>
<keyword evidence="9" id="KW-1185">Reference proteome</keyword>
<feature type="domain" description="Myosin motor" evidence="7">
    <location>
        <begin position="51"/>
        <end position="124"/>
    </location>
</feature>
<dbReference type="PANTHER" id="PTHR13140:SF289">
    <property type="entry name" value="UNCONVENTIONAL MYOSIN-XIX"/>
    <property type="match status" value="1"/>
</dbReference>
<evidence type="ECO:0000256" key="4">
    <source>
        <dbReference type="ARBA" id="ARBA00023175"/>
    </source>
</evidence>
<evidence type="ECO:0000313" key="8">
    <source>
        <dbReference type="EMBL" id="KAG9464416.1"/>
    </source>
</evidence>
<sequence length="124" mass="14022">SPGHITPRRPAPLLPVMERTFSAVSFLQLNGFRKNSVEEVHAFLIDEEHLHLYDDLTKVNPVVPEIVLKCLQARYSADIFYTNAGCTVVAVNPFQLVTKLYSFEVMKEYHAATHPQVTGNMTHI</sequence>
<dbReference type="GO" id="GO:0000146">
    <property type="term" value="F:microfilament motor activity"/>
    <property type="evidence" value="ECO:0007669"/>
    <property type="project" value="TreeGrafter"/>
</dbReference>
<proteinExistence type="inferred from homology"/>
<keyword evidence="3 6" id="KW-0518">Myosin</keyword>
<dbReference type="Pfam" id="PF00063">
    <property type="entry name" value="Myosin_head"/>
    <property type="match status" value="1"/>
</dbReference>
<dbReference type="Proteomes" id="UP000770717">
    <property type="component" value="Unassembled WGS sequence"/>
</dbReference>
<evidence type="ECO:0000256" key="2">
    <source>
        <dbReference type="ARBA" id="ARBA00022840"/>
    </source>
</evidence>
<protein>
    <recommendedName>
        <fullName evidence="7">Myosin motor domain-containing protein</fullName>
    </recommendedName>
</protein>
<name>A0A8J6BC14_ELECQ</name>
<evidence type="ECO:0000256" key="6">
    <source>
        <dbReference type="PROSITE-ProRule" id="PRU00782"/>
    </source>
</evidence>
<dbReference type="GO" id="GO:0007015">
    <property type="term" value="P:actin filament organization"/>
    <property type="evidence" value="ECO:0007669"/>
    <property type="project" value="TreeGrafter"/>
</dbReference>
<dbReference type="PROSITE" id="PS51456">
    <property type="entry name" value="MYOSIN_MOTOR"/>
    <property type="match status" value="1"/>
</dbReference>
<organism evidence="8 9">
    <name type="scientific">Eleutherodactylus coqui</name>
    <name type="common">Puerto Rican coqui</name>
    <dbReference type="NCBI Taxonomy" id="57060"/>
    <lineage>
        <taxon>Eukaryota</taxon>
        <taxon>Metazoa</taxon>
        <taxon>Chordata</taxon>
        <taxon>Craniata</taxon>
        <taxon>Vertebrata</taxon>
        <taxon>Euteleostomi</taxon>
        <taxon>Amphibia</taxon>
        <taxon>Batrachia</taxon>
        <taxon>Anura</taxon>
        <taxon>Neobatrachia</taxon>
        <taxon>Hyloidea</taxon>
        <taxon>Eleutherodactylidae</taxon>
        <taxon>Eleutherodactylinae</taxon>
        <taxon>Eleutherodactylus</taxon>
        <taxon>Eleutherodactylus</taxon>
    </lineage>
</organism>
<evidence type="ECO:0000256" key="5">
    <source>
        <dbReference type="ARBA" id="ARBA00023203"/>
    </source>
</evidence>
<gene>
    <name evidence="8" type="ORF">GDO78_019969</name>
</gene>
<comment type="caution">
    <text evidence="8">The sequence shown here is derived from an EMBL/GenBank/DDBJ whole genome shotgun (WGS) entry which is preliminary data.</text>
</comment>
<dbReference type="SUPFAM" id="SSF52540">
    <property type="entry name" value="P-loop containing nucleoside triphosphate hydrolases"/>
    <property type="match status" value="1"/>
</dbReference>
<dbReference type="GO" id="GO:0051015">
    <property type="term" value="F:actin filament binding"/>
    <property type="evidence" value="ECO:0007669"/>
    <property type="project" value="TreeGrafter"/>
</dbReference>
<dbReference type="GO" id="GO:0005524">
    <property type="term" value="F:ATP binding"/>
    <property type="evidence" value="ECO:0007669"/>
    <property type="project" value="UniProtKB-KW"/>
</dbReference>
<comment type="similarity">
    <text evidence="6">Belongs to the TRAFAC class myosin-kinesin ATPase superfamily. Myosin family.</text>
</comment>
<dbReference type="GO" id="GO:0016020">
    <property type="term" value="C:membrane"/>
    <property type="evidence" value="ECO:0007669"/>
    <property type="project" value="TreeGrafter"/>
</dbReference>
<dbReference type="GO" id="GO:0005737">
    <property type="term" value="C:cytoplasm"/>
    <property type="evidence" value="ECO:0007669"/>
    <property type="project" value="TreeGrafter"/>
</dbReference>
<comment type="caution">
    <text evidence="6">Lacks conserved residue(s) required for the propagation of feature annotation.</text>
</comment>
<dbReference type="Gene3D" id="3.40.850.10">
    <property type="entry name" value="Kinesin motor domain"/>
    <property type="match status" value="1"/>
</dbReference>
<dbReference type="GO" id="GO:0016459">
    <property type="term" value="C:myosin complex"/>
    <property type="evidence" value="ECO:0007669"/>
    <property type="project" value="UniProtKB-KW"/>
</dbReference>
<dbReference type="PANTHER" id="PTHR13140">
    <property type="entry name" value="MYOSIN"/>
    <property type="match status" value="1"/>
</dbReference>
<keyword evidence="1" id="KW-0547">Nucleotide-binding</keyword>
<keyword evidence="5 6" id="KW-0009">Actin-binding</keyword>
<dbReference type="AlphaFoldDB" id="A0A8J6BC14"/>
<dbReference type="OrthoDB" id="6108017at2759"/>
<accession>A0A8J6BC14</accession>
<dbReference type="InterPro" id="IPR027417">
    <property type="entry name" value="P-loop_NTPase"/>
</dbReference>
<feature type="non-terminal residue" evidence="8">
    <location>
        <position position="124"/>
    </location>
</feature>
<evidence type="ECO:0000313" key="9">
    <source>
        <dbReference type="Proteomes" id="UP000770717"/>
    </source>
</evidence>
<evidence type="ECO:0000256" key="3">
    <source>
        <dbReference type="ARBA" id="ARBA00023123"/>
    </source>
</evidence>
<keyword evidence="2" id="KW-0067">ATP-binding</keyword>
<reference evidence="8" key="1">
    <citation type="thesis" date="2020" institute="ProQuest LLC" country="789 East Eisenhower Parkway, Ann Arbor, MI, USA">
        <title>Comparative Genomics and Chromosome Evolution.</title>
        <authorList>
            <person name="Mudd A.B."/>
        </authorList>
    </citation>
    <scope>NUCLEOTIDE SEQUENCE</scope>
    <source>
        <strain evidence="8">HN-11 Male</strain>
        <tissue evidence="8">Kidney and liver</tissue>
    </source>
</reference>
<evidence type="ECO:0000256" key="1">
    <source>
        <dbReference type="ARBA" id="ARBA00022741"/>
    </source>
</evidence>
<dbReference type="InterPro" id="IPR036961">
    <property type="entry name" value="Kinesin_motor_dom_sf"/>
</dbReference>
<dbReference type="EMBL" id="WNTK01004472">
    <property type="protein sequence ID" value="KAG9464416.1"/>
    <property type="molecule type" value="Genomic_DNA"/>
</dbReference>